<sequence>MSDDSLPYHTQGKDADRSSRSSGISSPSTSQSSSPESPSRERFDSLTKLEFSKDEDDEDDATALLLPLASSHRSRSKRSRSNNKSRLPRALAAASGRVTPKCRRYLFLAVCLTAALSLVLLERRGIRTQLTSGGSVTPPLPPFGGTSEPSSSTGSPSSPSLETYEEEGHFHSLIDQLEKLRQNLLGKGRPTSSSSPPGRILSESQILPLHLHHSTRPRPFSAPSESSRRRRKLEPILSQSPLMDSEACSELWFKSGEVCQGLNLDPTSKEEEQRGPGNRKTSEIDIVYTWVNGSDWRHESAKWMYTFRPEGRWDDFQVAEEGEEKQDREDVVRKRDPTERTTVNGSFRKRIDASSLGGRGRRSTTTPTKNRFNDNGELKYSIRSAFRYLGDNLGTVHVISPDYAAPLEIQPESVKQRYAVGPPSPPRETNFGGRSRKLENELEAGSSVAPRRQVGKTTLERLSQGFKGIPSKVGLLQKSWNDFFFTSQDEQAMLRQGQIPSWLETRAEGVAVGRQASSSSSSSSSSLSPKASLQDESQTRKATKTRIRFHHDWNVFRSNWLVRPGSSDLEVEEEYKSHSLPTFNSMAVEAMLGDEPGLSEHFIYSNDDFFFLSDLSTSDFYSPLYGPVLRMDANLLVTGDPQPSQGGEGEWPALFRSAHLLDQRFGRRKRPYVAHVQRSLSKPLLLEMRMVWAKEFHLSGLERFRGRGPSLATQFLAYHFVIERHREALLWSFFLLKLDGDADGLVQEAEYLNALIEMGLGKDPEAVRTILASAGSRARGRGRSTSILSVPVRMAERESLGPKVVSENLARSGWVEPKATEYRFTSQDGYPLAKLTPFAQNRLDPSRSRWGVGVDSDSTLGGSSSISFVEEPWPNFVKDRQNLHRFQDETARPACYLDLGECFVRRFEFEEGMTPAWKWEEVFKHFAFERKECGDCLIHHLVRRSGRRGLEAFLPPPEPERRGGKEETIRDPQAPEPLPHLPLSKSWIPRPSEGEEDQTESPDFSRSNVFRISNWQSEFGVDSPREFSKRLIQRYSYVIGDSSTSFVRLETEAGSRTTLGNLGRSGESLVCINDDIRESHRDKVVEMLASFFTTTFPTVTPYEKVE</sequence>
<dbReference type="EMBL" id="KZ820521">
    <property type="protein sequence ID" value="PWN47162.1"/>
    <property type="molecule type" value="Genomic_DNA"/>
</dbReference>
<keyword evidence="2" id="KW-1185">Reference proteome</keyword>
<accession>A0ACD0NMV5</accession>
<dbReference type="Proteomes" id="UP000245626">
    <property type="component" value="Unassembled WGS sequence"/>
</dbReference>
<gene>
    <name evidence="1" type="ORF">IE53DRAFT_335873</name>
</gene>
<name>A0ACD0NMV5_9BASI</name>
<evidence type="ECO:0000313" key="2">
    <source>
        <dbReference type="Proteomes" id="UP000245626"/>
    </source>
</evidence>
<proteinExistence type="predicted"/>
<protein>
    <submittedName>
        <fullName evidence="1">Uncharacterized protein</fullName>
    </submittedName>
</protein>
<organism evidence="1 2">
    <name type="scientific">Violaceomyces palustris</name>
    <dbReference type="NCBI Taxonomy" id="1673888"/>
    <lineage>
        <taxon>Eukaryota</taxon>
        <taxon>Fungi</taxon>
        <taxon>Dikarya</taxon>
        <taxon>Basidiomycota</taxon>
        <taxon>Ustilaginomycotina</taxon>
        <taxon>Ustilaginomycetes</taxon>
        <taxon>Violaceomycetales</taxon>
        <taxon>Violaceomycetaceae</taxon>
        <taxon>Violaceomyces</taxon>
    </lineage>
</organism>
<reference evidence="1 2" key="1">
    <citation type="journal article" date="2018" name="Mol. Biol. Evol.">
        <title>Broad Genomic Sampling Reveals a Smut Pathogenic Ancestry of the Fungal Clade Ustilaginomycotina.</title>
        <authorList>
            <person name="Kijpornyongpan T."/>
            <person name="Mondo S.J."/>
            <person name="Barry K."/>
            <person name="Sandor L."/>
            <person name="Lee J."/>
            <person name="Lipzen A."/>
            <person name="Pangilinan J."/>
            <person name="LaButti K."/>
            <person name="Hainaut M."/>
            <person name="Henrissat B."/>
            <person name="Grigoriev I.V."/>
            <person name="Spatafora J.W."/>
            <person name="Aime M.C."/>
        </authorList>
    </citation>
    <scope>NUCLEOTIDE SEQUENCE [LARGE SCALE GENOMIC DNA]</scope>
    <source>
        <strain evidence="1 2">SA 807</strain>
    </source>
</reference>
<evidence type="ECO:0000313" key="1">
    <source>
        <dbReference type="EMBL" id="PWN47162.1"/>
    </source>
</evidence>